<organism evidence="10 11">
    <name type="scientific">Limnochorda pilosa</name>
    <dbReference type="NCBI Taxonomy" id="1555112"/>
    <lineage>
        <taxon>Bacteria</taxon>
        <taxon>Bacillati</taxon>
        <taxon>Bacillota</taxon>
        <taxon>Limnochordia</taxon>
        <taxon>Limnochordales</taxon>
        <taxon>Limnochordaceae</taxon>
        <taxon>Limnochorda</taxon>
    </lineage>
</organism>
<keyword evidence="11" id="KW-1185">Reference proteome</keyword>
<feature type="transmembrane region" description="Helical" evidence="8">
    <location>
        <begin position="445"/>
        <end position="464"/>
    </location>
</feature>
<dbReference type="GO" id="GO:0055085">
    <property type="term" value="P:transmembrane transport"/>
    <property type="evidence" value="ECO:0007669"/>
    <property type="project" value="InterPro"/>
</dbReference>
<evidence type="ECO:0000256" key="3">
    <source>
        <dbReference type="ARBA" id="ARBA00022475"/>
    </source>
</evidence>
<evidence type="ECO:0000256" key="2">
    <source>
        <dbReference type="ARBA" id="ARBA00022448"/>
    </source>
</evidence>
<comment type="subcellular location">
    <subcellularLocation>
        <location evidence="1">Cell inner membrane</location>
        <topology evidence="1">Multi-pass membrane protein</topology>
    </subcellularLocation>
    <subcellularLocation>
        <location evidence="8">Cell membrane</location>
        <topology evidence="8">Multi-pass membrane protein</topology>
    </subcellularLocation>
</comment>
<keyword evidence="5 8" id="KW-0812">Transmembrane</keyword>
<evidence type="ECO:0000256" key="8">
    <source>
        <dbReference type="RuleBase" id="RU363032"/>
    </source>
</evidence>
<feature type="domain" description="ABC transmembrane type-1" evidence="9">
    <location>
        <begin position="79"/>
        <end position="285"/>
    </location>
</feature>
<sequence>MGTREPTLSLPRTSTFLGVNREGWIQWAITLVTAALVISTLLPIVYQSLRDRALYDPGGVLTLANFAELLADTRFQRVIVSSLEFAALTTLISVALGTLMAIAVGRTDVPGRHVFNDVLLWPMYLSPMVVAFGWVLMYGPAGYVTTWARQALGLSWNLYTIPGMALAAAVSETPLAYLYCLNTIMVSDPSLEDAARISGARPVRVIRSVTLPLMRPPVLYSAVLIFTTSLELLSIPLILGNPVGIDFFASFIYTKGLLASRPDYGLIGAAAVVLLLAVFILVFLQGRLLGNTARFVMVRGKAYRGQIFRIGWLRWVAFALVLGYMLVGAVIPIAGLLARAFTTVLTPLVPPWSFLTMDNMRLVFSYPSYVRSIWNSLLISLVGASLTTGFVILVALVAHRSSFRHRRVLEFLALAPRAIPGIIIGIGFFWAMVLLPPFGYLRNTILALVISFGVRYIPSAYGAISPMLMRIGPELDQAARVMGADWWTAARRIVVPLLRGATFSSFVLLFVSFMKEYASAAFLVAPGSEIMGLTMLQLWLQGDVGPVAALSTVQVAIITAVVYVGRRVLGVRVYA</sequence>
<dbReference type="Pfam" id="PF00528">
    <property type="entry name" value="BPD_transp_1"/>
    <property type="match status" value="2"/>
</dbReference>
<dbReference type="InterPro" id="IPR035906">
    <property type="entry name" value="MetI-like_sf"/>
</dbReference>
<dbReference type="CDD" id="cd06261">
    <property type="entry name" value="TM_PBP2"/>
    <property type="match status" value="2"/>
</dbReference>
<dbReference type="GO" id="GO:0005886">
    <property type="term" value="C:plasma membrane"/>
    <property type="evidence" value="ECO:0007669"/>
    <property type="project" value="UniProtKB-SubCell"/>
</dbReference>
<reference evidence="11" key="2">
    <citation type="journal article" date="2016" name="Int. J. Syst. Evol. Microbiol.">
        <title>Complete genome sequence and cell structure of Limnochorda pilosa, a Gram-negative spore-former within the phylum Firmicutes.</title>
        <authorList>
            <person name="Watanabe M."/>
            <person name="Kojima H."/>
            <person name="Fukui M."/>
        </authorList>
    </citation>
    <scope>NUCLEOTIDE SEQUENCE [LARGE SCALE GENOMIC DNA]</scope>
    <source>
        <strain evidence="11">HC45</strain>
    </source>
</reference>
<keyword evidence="3" id="KW-1003">Cell membrane</keyword>
<feature type="transmembrane region" description="Helical" evidence="8">
    <location>
        <begin position="307"/>
        <end position="327"/>
    </location>
</feature>
<keyword evidence="6 8" id="KW-1133">Transmembrane helix</keyword>
<dbReference type="EMBL" id="AP014924">
    <property type="protein sequence ID" value="BAS28595.1"/>
    <property type="molecule type" value="Genomic_DNA"/>
</dbReference>
<dbReference type="AlphaFoldDB" id="A0A0K2SNA6"/>
<protein>
    <submittedName>
        <fullName evidence="10">Membrane protein</fullName>
    </submittedName>
</protein>
<feature type="transmembrane region" description="Helical" evidence="8">
    <location>
        <begin position="218"/>
        <end position="239"/>
    </location>
</feature>
<evidence type="ECO:0000256" key="1">
    <source>
        <dbReference type="ARBA" id="ARBA00004429"/>
    </source>
</evidence>
<feature type="transmembrane region" description="Helical" evidence="8">
    <location>
        <begin position="418"/>
        <end position="438"/>
    </location>
</feature>
<feature type="transmembrane region" description="Helical" evidence="8">
    <location>
        <begin position="124"/>
        <end position="144"/>
    </location>
</feature>
<gene>
    <name evidence="10" type="ORF">LIP_2765</name>
</gene>
<feature type="transmembrane region" description="Helical" evidence="8">
    <location>
        <begin position="333"/>
        <end position="355"/>
    </location>
</feature>
<accession>A0A0K2SNA6</accession>
<name>A0A0K2SNA6_LIMPI</name>
<feature type="transmembrane region" description="Helical" evidence="8">
    <location>
        <begin position="264"/>
        <end position="286"/>
    </location>
</feature>
<dbReference type="Gene3D" id="1.10.3720.10">
    <property type="entry name" value="MetI-like"/>
    <property type="match status" value="2"/>
</dbReference>
<evidence type="ECO:0000313" key="10">
    <source>
        <dbReference type="EMBL" id="BAS28595.1"/>
    </source>
</evidence>
<dbReference type="KEGG" id="lpil:LIP_2765"/>
<dbReference type="Proteomes" id="UP000065807">
    <property type="component" value="Chromosome"/>
</dbReference>
<evidence type="ECO:0000256" key="5">
    <source>
        <dbReference type="ARBA" id="ARBA00022692"/>
    </source>
</evidence>
<dbReference type="InterPro" id="IPR000515">
    <property type="entry name" value="MetI-like"/>
</dbReference>
<keyword evidence="7 8" id="KW-0472">Membrane</keyword>
<feature type="transmembrane region" description="Helical" evidence="8">
    <location>
        <begin position="24"/>
        <end position="46"/>
    </location>
</feature>
<evidence type="ECO:0000256" key="7">
    <source>
        <dbReference type="ARBA" id="ARBA00023136"/>
    </source>
</evidence>
<comment type="similarity">
    <text evidence="8">Belongs to the binding-protein-dependent transport system permease family.</text>
</comment>
<dbReference type="PANTHER" id="PTHR43357:SF4">
    <property type="entry name" value="INNER MEMBRANE ABC TRANSPORTER PERMEASE PROTEIN YDCV"/>
    <property type="match status" value="1"/>
</dbReference>
<dbReference type="PANTHER" id="PTHR43357">
    <property type="entry name" value="INNER MEMBRANE ABC TRANSPORTER PERMEASE PROTEIN YDCV"/>
    <property type="match status" value="1"/>
</dbReference>
<feature type="transmembrane region" description="Helical" evidence="8">
    <location>
        <begin position="376"/>
        <end position="398"/>
    </location>
</feature>
<dbReference type="RefSeq" id="WP_068139179.1">
    <property type="nucleotide sequence ID" value="NZ_AP014924.1"/>
</dbReference>
<dbReference type="PROSITE" id="PS50928">
    <property type="entry name" value="ABC_TM1"/>
    <property type="match status" value="2"/>
</dbReference>
<evidence type="ECO:0000313" key="11">
    <source>
        <dbReference type="Proteomes" id="UP000065807"/>
    </source>
</evidence>
<feature type="transmembrane region" description="Helical" evidence="8">
    <location>
        <begin position="546"/>
        <end position="565"/>
    </location>
</feature>
<reference evidence="11" key="1">
    <citation type="submission" date="2015-07" db="EMBL/GenBank/DDBJ databases">
        <title>Complete genome sequence and phylogenetic analysis of Limnochorda pilosa.</title>
        <authorList>
            <person name="Watanabe M."/>
            <person name="Kojima H."/>
            <person name="Fukui M."/>
        </authorList>
    </citation>
    <scope>NUCLEOTIDE SEQUENCE [LARGE SCALE GENOMIC DNA]</scope>
    <source>
        <strain evidence="11">HC45</strain>
    </source>
</reference>
<feature type="transmembrane region" description="Helical" evidence="8">
    <location>
        <begin position="83"/>
        <end position="104"/>
    </location>
</feature>
<dbReference type="PATRIC" id="fig|1555112.3.peg.2807"/>
<feature type="transmembrane region" description="Helical" evidence="8">
    <location>
        <begin position="493"/>
        <end position="513"/>
    </location>
</feature>
<evidence type="ECO:0000256" key="4">
    <source>
        <dbReference type="ARBA" id="ARBA00022519"/>
    </source>
</evidence>
<dbReference type="SUPFAM" id="SSF161098">
    <property type="entry name" value="MetI-like"/>
    <property type="match status" value="2"/>
</dbReference>
<dbReference type="STRING" id="1555112.LIP_2765"/>
<proteinExistence type="inferred from homology"/>
<evidence type="ECO:0000256" key="6">
    <source>
        <dbReference type="ARBA" id="ARBA00022989"/>
    </source>
</evidence>
<dbReference type="OrthoDB" id="9776648at2"/>
<keyword evidence="4" id="KW-0997">Cell inner membrane</keyword>
<evidence type="ECO:0000259" key="9">
    <source>
        <dbReference type="PROSITE" id="PS50928"/>
    </source>
</evidence>
<feature type="transmembrane region" description="Helical" evidence="8">
    <location>
        <begin position="520"/>
        <end position="540"/>
    </location>
</feature>
<keyword evidence="2 8" id="KW-0813">Transport</keyword>
<feature type="domain" description="ABC transmembrane type-1" evidence="9">
    <location>
        <begin position="373"/>
        <end position="565"/>
    </location>
</feature>